<dbReference type="AlphaFoldDB" id="A0A327VZL5"/>
<evidence type="ECO:0008006" key="4">
    <source>
        <dbReference type="Google" id="ProtNLM"/>
    </source>
</evidence>
<feature type="signal peptide" evidence="1">
    <location>
        <begin position="1"/>
        <end position="27"/>
    </location>
</feature>
<dbReference type="Proteomes" id="UP000249819">
    <property type="component" value="Unassembled WGS sequence"/>
</dbReference>
<sequence length="252" mass="28664">MSAQYLYYSSMKMQHALLLCMALIINACGNAPQKIMTGIQFPDSLQFILDKLDYLPDSSVSTSYNMYILAKVPWEKGHIATCLESSDERSFCWILRKSTNGWQVLDTISDWDVVNLKKEDINGDGMKDLILCGAPTMHGNIRHLPMLAHADGSLNLLRNGSEGFNLHYDAASKKLRSFSIGGIYTTIFKEEYVWEEDAMVLVRGVRFTPPQDMLHSEDPTVEFYHMNGHTTVVDSTITNKHAEEIYYNAFWN</sequence>
<keyword evidence="1" id="KW-0732">Signal</keyword>
<protein>
    <recommendedName>
        <fullName evidence="4">VCBS repeat protein</fullName>
    </recommendedName>
</protein>
<proteinExistence type="predicted"/>
<evidence type="ECO:0000313" key="2">
    <source>
        <dbReference type="EMBL" id="RAJ81922.1"/>
    </source>
</evidence>
<name>A0A327VZL5_9BACT</name>
<comment type="caution">
    <text evidence="2">The sequence shown here is derived from an EMBL/GenBank/DDBJ whole genome shotgun (WGS) entry which is preliminary data.</text>
</comment>
<reference evidence="2 3" key="1">
    <citation type="submission" date="2018-06" db="EMBL/GenBank/DDBJ databases">
        <title>Genomic Encyclopedia of Archaeal and Bacterial Type Strains, Phase II (KMG-II): from individual species to whole genera.</title>
        <authorList>
            <person name="Goeker M."/>
        </authorList>
    </citation>
    <scope>NUCLEOTIDE SEQUENCE [LARGE SCALE GENOMIC DNA]</scope>
    <source>
        <strain evidence="2 3">DSM 29821</strain>
    </source>
</reference>
<feature type="chain" id="PRO_5016431267" description="VCBS repeat protein" evidence="1">
    <location>
        <begin position="28"/>
        <end position="252"/>
    </location>
</feature>
<keyword evidence="3" id="KW-1185">Reference proteome</keyword>
<evidence type="ECO:0000313" key="3">
    <source>
        <dbReference type="Proteomes" id="UP000249819"/>
    </source>
</evidence>
<evidence type="ECO:0000256" key="1">
    <source>
        <dbReference type="SAM" id="SignalP"/>
    </source>
</evidence>
<gene>
    <name evidence="2" type="ORF">CLV59_104147</name>
</gene>
<dbReference type="EMBL" id="QLMA01000004">
    <property type="protein sequence ID" value="RAJ81922.1"/>
    <property type="molecule type" value="Genomic_DNA"/>
</dbReference>
<organism evidence="2 3">
    <name type="scientific">Chitinophaga dinghuensis</name>
    <dbReference type="NCBI Taxonomy" id="1539050"/>
    <lineage>
        <taxon>Bacteria</taxon>
        <taxon>Pseudomonadati</taxon>
        <taxon>Bacteroidota</taxon>
        <taxon>Chitinophagia</taxon>
        <taxon>Chitinophagales</taxon>
        <taxon>Chitinophagaceae</taxon>
        <taxon>Chitinophaga</taxon>
    </lineage>
</organism>
<accession>A0A327VZL5</accession>